<gene>
    <name evidence="2" type="ORF">E5333_01470</name>
</gene>
<dbReference type="SUPFAM" id="SSF53756">
    <property type="entry name" value="UDP-Glycosyltransferase/glycogen phosphorylase"/>
    <property type="match status" value="1"/>
</dbReference>
<dbReference type="RefSeq" id="WP_135992697.1">
    <property type="nucleotide sequence ID" value="NZ_CANBDM010000001.1"/>
</dbReference>
<keyword evidence="2" id="KW-0808">Transferase</keyword>
<dbReference type="Pfam" id="PF00534">
    <property type="entry name" value="Glycos_transf_1"/>
    <property type="match status" value="1"/>
</dbReference>
<dbReference type="CDD" id="cd03801">
    <property type="entry name" value="GT4_PimA-like"/>
    <property type="match status" value="1"/>
</dbReference>
<dbReference type="PANTHER" id="PTHR12526">
    <property type="entry name" value="GLYCOSYLTRANSFERASE"/>
    <property type="match status" value="1"/>
</dbReference>
<dbReference type="AlphaFoldDB" id="A0A4V6RES1"/>
<reference evidence="2 3" key="1">
    <citation type="submission" date="2019-04" db="EMBL/GenBank/DDBJ databases">
        <title>Microbes associate with the intestines of laboratory mice.</title>
        <authorList>
            <person name="Navarre W."/>
            <person name="Wong E."/>
            <person name="Huang K."/>
            <person name="Tropini C."/>
            <person name="Ng K."/>
            <person name="Yu B."/>
        </authorList>
    </citation>
    <scope>NUCLEOTIDE SEQUENCE [LARGE SCALE GENOMIC DNA]</scope>
    <source>
        <strain evidence="2 3">NM06_A21</strain>
    </source>
</reference>
<feature type="domain" description="Glycosyl transferase family 1" evidence="1">
    <location>
        <begin position="189"/>
        <end position="344"/>
    </location>
</feature>
<dbReference type="Gene3D" id="3.40.50.2000">
    <property type="entry name" value="Glycogen Phosphorylase B"/>
    <property type="match status" value="2"/>
</dbReference>
<protein>
    <submittedName>
        <fullName evidence="2">Glycosyltransferase</fullName>
    </submittedName>
</protein>
<dbReference type="EMBL" id="SRYD01000004">
    <property type="protein sequence ID" value="TGY76229.1"/>
    <property type="molecule type" value="Genomic_DNA"/>
</dbReference>
<accession>A0A4V6RES1</accession>
<evidence type="ECO:0000259" key="1">
    <source>
        <dbReference type="Pfam" id="PF00534"/>
    </source>
</evidence>
<dbReference type="InterPro" id="IPR001296">
    <property type="entry name" value="Glyco_trans_1"/>
</dbReference>
<organism evidence="2 3">
    <name type="scientific">Muribaculum intestinale</name>
    <dbReference type="NCBI Taxonomy" id="1796646"/>
    <lineage>
        <taxon>Bacteria</taxon>
        <taxon>Pseudomonadati</taxon>
        <taxon>Bacteroidota</taxon>
        <taxon>Bacteroidia</taxon>
        <taxon>Bacteroidales</taxon>
        <taxon>Muribaculaceae</taxon>
        <taxon>Muribaculum</taxon>
    </lineage>
</organism>
<sequence>MENLCIVSNFAPLYREPIFKLIDAKWECDWYFGHNTTDIKSISPDTLKRMTYVNNRHLAGIMGWQDGIGRLIRDKRYDRYLMLGEPMVLSTWWNLIQRRLFYPQKRIYLWSHGWYGREGLLKKWIKRVFFGLADHVFTYGEYAKQVAIRQGFDVEKITPIHNSLDHLKQVGLRKKLSKTDIYTSHFGNHNPTLIFIGRLTHVKRIDQLLDAMSRLNKQGEKYNLILIGTGEAHNELDLKAKQLGIENQVWFYGACYDDNQNAQLIFNADLCVAPGNVGLTAMHTMVFGTPVLTHDDFPWQMPEFEAIRPGETGAFFHRGDVSAIAQGIHNWFVCHPDREAVRQACYNEIDTRWTPKYQIEILSTIIK</sequence>
<comment type="caution">
    <text evidence="2">The sequence shown here is derived from an EMBL/GenBank/DDBJ whole genome shotgun (WGS) entry which is preliminary data.</text>
</comment>
<dbReference type="GO" id="GO:0016757">
    <property type="term" value="F:glycosyltransferase activity"/>
    <property type="evidence" value="ECO:0007669"/>
    <property type="project" value="InterPro"/>
</dbReference>
<evidence type="ECO:0000313" key="2">
    <source>
        <dbReference type="EMBL" id="TGY76229.1"/>
    </source>
</evidence>
<dbReference type="Proteomes" id="UP000306630">
    <property type="component" value="Unassembled WGS sequence"/>
</dbReference>
<name>A0A4V6RES1_9BACT</name>
<evidence type="ECO:0000313" key="3">
    <source>
        <dbReference type="Proteomes" id="UP000306630"/>
    </source>
</evidence>
<proteinExistence type="predicted"/>
<dbReference type="PANTHER" id="PTHR12526:SF638">
    <property type="entry name" value="SPORE COAT PROTEIN SA"/>
    <property type="match status" value="1"/>
</dbReference>